<dbReference type="EMBL" id="CM029045">
    <property type="protein sequence ID" value="KAG2595836.1"/>
    <property type="molecule type" value="Genomic_DNA"/>
</dbReference>
<sequence>MMAVQIGTTSSRSGYLLRPLSSSEGFCRCWCRIRSKFIGRSITRESMQYQTRGGGSFRRYGRETLVFVQQGRASPVMERARRRVKSAGAGLHGHRRLPDRLLDGGGGGGGGGGDGPDLGHGDREHAGVHGGPDAVHGGVPGQVEPAEERGAAALDVVPPVAALLPADAALPGDDQHVALVHLHPHLLLPHAGRQRRAEHVRARRVPALDVGVGERRGVARQPRVGGHRRAEDAEGVPPRARGQRVEQPFQRHPRSLEQGLAVDSLASSLRVCSSCCCSAKAPARLFMGA</sequence>
<evidence type="ECO:0000256" key="1">
    <source>
        <dbReference type="SAM" id="MobiDB-lite"/>
    </source>
</evidence>
<feature type="region of interest" description="Disordered" evidence="1">
    <location>
        <begin position="219"/>
        <end position="253"/>
    </location>
</feature>
<feature type="compositionally biased region" description="Basic and acidic residues" evidence="1">
    <location>
        <begin position="117"/>
        <end position="127"/>
    </location>
</feature>
<dbReference type="AlphaFoldDB" id="A0A8T0SGV4"/>
<evidence type="ECO:0000313" key="3">
    <source>
        <dbReference type="Proteomes" id="UP000823388"/>
    </source>
</evidence>
<reference evidence="2" key="1">
    <citation type="submission" date="2020-05" db="EMBL/GenBank/DDBJ databases">
        <title>WGS assembly of Panicum virgatum.</title>
        <authorList>
            <person name="Lovell J.T."/>
            <person name="Jenkins J."/>
            <person name="Shu S."/>
            <person name="Juenger T.E."/>
            <person name="Schmutz J."/>
        </authorList>
    </citation>
    <scope>NUCLEOTIDE SEQUENCE</scope>
    <source>
        <strain evidence="2">AP13</strain>
    </source>
</reference>
<comment type="caution">
    <text evidence="2">The sequence shown here is derived from an EMBL/GenBank/DDBJ whole genome shotgun (WGS) entry which is preliminary data.</text>
</comment>
<dbReference type="Proteomes" id="UP000823388">
    <property type="component" value="Chromosome 5K"/>
</dbReference>
<feature type="compositionally biased region" description="Gly residues" evidence="1">
    <location>
        <begin position="103"/>
        <end position="116"/>
    </location>
</feature>
<organism evidence="2 3">
    <name type="scientific">Panicum virgatum</name>
    <name type="common">Blackwell switchgrass</name>
    <dbReference type="NCBI Taxonomy" id="38727"/>
    <lineage>
        <taxon>Eukaryota</taxon>
        <taxon>Viridiplantae</taxon>
        <taxon>Streptophyta</taxon>
        <taxon>Embryophyta</taxon>
        <taxon>Tracheophyta</taxon>
        <taxon>Spermatophyta</taxon>
        <taxon>Magnoliopsida</taxon>
        <taxon>Liliopsida</taxon>
        <taxon>Poales</taxon>
        <taxon>Poaceae</taxon>
        <taxon>PACMAD clade</taxon>
        <taxon>Panicoideae</taxon>
        <taxon>Panicodae</taxon>
        <taxon>Paniceae</taxon>
        <taxon>Panicinae</taxon>
        <taxon>Panicum</taxon>
        <taxon>Panicum sect. Hiantes</taxon>
    </lineage>
</organism>
<feature type="region of interest" description="Disordered" evidence="1">
    <location>
        <begin position="86"/>
        <end position="143"/>
    </location>
</feature>
<gene>
    <name evidence="2" type="ORF">PVAP13_5KG104887</name>
</gene>
<protein>
    <submittedName>
        <fullName evidence="2">Uncharacterized protein</fullName>
    </submittedName>
</protein>
<proteinExistence type="predicted"/>
<keyword evidence="3" id="KW-1185">Reference proteome</keyword>
<evidence type="ECO:0000313" key="2">
    <source>
        <dbReference type="EMBL" id="KAG2595836.1"/>
    </source>
</evidence>
<accession>A0A8T0SGV4</accession>
<name>A0A8T0SGV4_PANVG</name>